<sequence>MFIPFNYETLSTGTLALRNTLSPTSFALPNIDPDSPLSLTSACSPQLSLMPTHACATLAGGFGKNSMRMGGSSMRRGVVVDHYGRSDKKQGTEIRTKEQKGRTEIRTKEQKGRTEMRNGKDKRKGRTKRKKGKDQQKDDGKDDGDEGKSMTKTKRNCRNQNEVEHPNKSHQNTQTELQKNEESAEDRGSSQGVESMRRIAKQMITACLSNPMHIQEARVERAIVIEREFSCG</sequence>
<evidence type="ECO:0000313" key="2">
    <source>
        <dbReference type="EMBL" id="RPA75655.1"/>
    </source>
</evidence>
<feature type="compositionally biased region" description="Basic and acidic residues" evidence="1">
    <location>
        <begin position="178"/>
        <end position="188"/>
    </location>
</feature>
<protein>
    <submittedName>
        <fullName evidence="2">Uncharacterized protein</fullName>
    </submittedName>
</protein>
<dbReference type="EMBL" id="ML119759">
    <property type="protein sequence ID" value="RPA75655.1"/>
    <property type="molecule type" value="Genomic_DNA"/>
</dbReference>
<keyword evidence="3" id="KW-1185">Reference proteome</keyword>
<accession>A0A3N4HPA1</accession>
<feature type="compositionally biased region" description="Basic residues" evidence="1">
    <location>
        <begin position="120"/>
        <end position="132"/>
    </location>
</feature>
<dbReference type="Proteomes" id="UP000275078">
    <property type="component" value="Unassembled WGS sequence"/>
</dbReference>
<evidence type="ECO:0000313" key="3">
    <source>
        <dbReference type="Proteomes" id="UP000275078"/>
    </source>
</evidence>
<reference evidence="2 3" key="1">
    <citation type="journal article" date="2018" name="Nat. Ecol. Evol.">
        <title>Pezizomycetes genomes reveal the molecular basis of ectomycorrhizal truffle lifestyle.</title>
        <authorList>
            <person name="Murat C."/>
            <person name="Payen T."/>
            <person name="Noel B."/>
            <person name="Kuo A."/>
            <person name="Morin E."/>
            <person name="Chen J."/>
            <person name="Kohler A."/>
            <person name="Krizsan K."/>
            <person name="Balestrini R."/>
            <person name="Da Silva C."/>
            <person name="Montanini B."/>
            <person name="Hainaut M."/>
            <person name="Levati E."/>
            <person name="Barry K.W."/>
            <person name="Belfiori B."/>
            <person name="Cichocki N."/>
            <person name="Clum A."/>
            <person name="Dockter R.B."/>
            <person name="Fauchery L."/>
            <person name="Guy J."/>
            <person name="Iotti M."/>
            <person name="Le Tacon F."/>
            <person name="Lindquist E.A."/>
            <person name="Lipzen A."/>
            <person name="Malagnac F."/>
            <person name="Mello A."/>
            <person name="Molinier V."/>
            <person name="Miyauchi S."/>
            <person name="Poulain J."/>
            <person name="Riccioni C."/>
            <person name="Rubini A."/>
            <person name="Sitrit Y."/>
            <person name="Splivallo R."/>
            <person name="Traeger S."/>
            <person name="Wang M."/>
            <person name="Zifcakova L."/>
            <person name="Wipf D."/>
            <person name="Zambonelli A."/>
            <person name="Paolocci F."/>
            <person name="Nowrousian M."/>
            <person name="Ottonello S."/>
            <person name="Baldrian P."/>
            <person name="Spatafora J.W."/>
            <person name="Henrissat B."/>
            <person name="Nagy L.G."/>
            <person name="Aury J.M."/>
            <person name="Wincker P."/>
            <person name="Grigoriev I.V."/>
            <person name="Bonfante P."/>
            <person name="Martin F.M."/>
        </authorList>
    </citation>
    <scope>NUCLEOTIDE SEQUENCE [LARGE SCALE GENOMIC DNA]</scope>
    <source>
        <strain evidence="2 3">RN42</strain>
    </source>
</reference>
<gene>
    <name evidence="2" type="ORF">BJ508DRAFT_311750</name>
</gene>
<feature type="compositionally biased region" description="Basic and acidic residues" evidence="1">
    <location>
        <begin position="82"/>
        <end position="119"/>
    </location>
</feature>
<organism evidence="2 3">
    <name type="scientific">Ascobolus immersus RN42</name>
    <dbReference type="NCBI Taxonomy" id="1160509"/>
    <lineage>
        <taxon>Eukaryota</taxon>
        <taxon>Fungi</taxon>
        <taxon>Dikarya</taxon>
        <taxon>Ascomycota</taxon>
        <taxon>Pezizomycotina</taxon>
        <taxon>Pezizomycetes</taxon>
        <taxon>Pezizales</taxon>
        <taxon>Ascobolaceae</taxon>
        <taxon>Ascobolus</taxon>
    </lineage>
</organism>
<dbReference type="AlphaFoldDB" id="A0A3N4HPA1"/>
<name>A0A3N4HPA1_ASCIM</name>
<proteinExistence type="predicted"/>
<evidence type="ECO:0000256" key="1">
    <source>
        <dbReference type="SAM" id="MobiDB-lite"/>
    </source>
</evidence>
<feature type="region of interest" description="Disordered" evidence="1">
    <location>
        <begin position="82"/>
        <end position="195"/>
    </location>
</feature>